<dbReference type="OrthoDB" id="20904at2"/>
<dbReference type="eggNOG" id="COG1442">
    <property type="taxonomic scope" value="Bacteria"/>
</dbReference>
<evidence type="ECO:0000313" key="2">
    <source>
        <dbReference type="Proteomes" id="UP000031552"/>
    </source>
</evidence>
<dbReference type="RefSeq" id="WP_041016947.1">
    <property type="nucleotide sequence ID" value="NZ_CCEJ010000003.1"/>
</dbReference>
<dbReference type="SUPFAM" id="SSF53448">
    <property type="entry name" value="Nucleotide-diphospho-sugar transferases"/>
    <property type="match status" value="1"/>
</dbReference>
<dbReference type="InterPro" id="IPR002495">
    <property type="entry name" value="Glyco_trans_8"/>
</dbReference>
<keyword evidence="2" id="KW-1185">Reference proteome</keyword>
<reference evidence="1" key="2">
    <citation type="submission" date="2014-09" db="EMBL/GenBank/DDBJ databases">
        <title>Criblamydia sequanensis harbors a mega-plasmid encoding arsenite resistance.</title>
        <authorList>
            <person name="Bertelli C."/>
            <person name="Goesmann A."/>
            <person name="Greub G."/>
        </authorList>
    </citation>
    <scope>NUCLEOTIDE SEQUENCE [LARGE SCALE GENOMIC DNA]</scope>
    <source>
        <strain evidence="1">CRIB-18</strain>
    </source>
</reference>
<gene>
    <name evidence="1" type="ORF">CSEC_0627</name>
</gene>
<name>A0A090D0R8_9BACT</name>
<reference evidence="1" key="1">
    <citation type="submission" date="2013-12" db="EMBL/GenBank/DDBJ databases">
        <authorList>
            <person name="Linke B."/>
        </authorList>
    </citation>
    <scope>NUCLEOTIDE SEQUENCE [LARGE SCALE GENOMIC DNA]</scope>
    <source>
        <strain evidence="1">CRIB-18</strain>
    </source>
</reference>
<dbReference type="Gene3D" id="3.90.550.10">
    <property type="entry name" value="Spore Coat Polysaccharide Biosynthesis Protein SpsA, Chain A"/>
    <property type="match status" value="1"/>
</dbReference>
<dbReference type="STRING" id="1437425.CSEC_0627"/>
<proteinExistence type="predicted"/>
<comment type="caution">
    <text evidence="1">The sequence shown here is derived from an EMBL/GenBank/DDBJ whole genome shotgun (WGS) entry which is preliminary data.</text>
</comment>
<dbReference type="AlphaFoldDB" id="A0A090D0R8"/>
<dbReference type="EMBL" id="CCEJ010000003">
    <property type="protein sequence ID" value="CDR33460.1"/>
    <property type="molecule type" value="Genomic_DNA"/>
</dbReference>
<dbReference type="InterPro" id="IPR029044">
    <property type="entry name" value="Nucleotide-diphossugar_trans"/>
</dbReference>
<organism evidence="1 2">
    <name type="scientific">Candidatus Criblamydia sequanensis CRIB-18</name>
    <dbReference type="NCBI Taxonomy" id="1437425"/>
    <lineage>
        <taxon>Bacteria</taxon>
        <taxon>Pseudomonadati</taxon>
        <taxon>Chlamydiota</taxon>
        <taxon>Chlamydiia</taxon>
        <taxon>Parachlamydiales</taxon>
        <taxon>Candidatus Criblamydiaceae</taxon>
        <taxon>Candidatus Criblamydia</taxon>
    </lineage>
</organism>
<dbReference type="Proteomes" id="UP000031552">
    <property type="component" value="Unassembled WGS sequence"/>
</dbReference>
<protein>
    <recommendedName>
        <fullName evidence="3">Glycosyltransferase</fullName>
    </recommendedName>
</protein>
<sequence>MDLIEEHCRYRCKEPLFDKGIVTGCNQTLEWMLPWWYDHVRKQSSLPICFCDFGLSEKGRAWCEDKGLVIQTLPPIEILKNRVSVPDYYQAEKLSFTELIIFQKKRIVWFSKPFALLATPFNHSVWLDIDCEVKKDISYFFDYLEKNQSLSLSSSPDYKIKQKIERDKMLNPNSRAYNSGVIPFHFKNDIIRKWALASCQYEGAFLGDQDILNRVINDLNVEVIELPREYNWRVLHWGKNPEAVILHWSGATKAEIKNQILVNPKWKTLFPKRIDS</sequence>
<dbReference type="Pfam" id="PF01501">
    <property type="entry name" value="Glyco_transf_8"/>
    <property type="match status" value="1"/>
</dbReference>
<dbReference type="GO" id="GO:0016757">
    <property type="term" value="F:glycosyltransferase activity"/>
    <property type="evidence" value="ECO:0007669"/>
    <property type="project" value="InterPro"/>
</dbReference>
<evidence type="ECO:0000313" key="1">
    <source>
        <dbReference type="EMBL" id="CDR33460.1"/>
    </source>
</evidence>
<evidence type="ECO:0008006" key="3">
    <source>
        <dbReference type="Google" id="ProtNLM"/>
    </source>
</evidence>
<accession>A0A090D0R8</accession>